<dbReference type="GO" id="GO:0016787">
    <property type="term" value="F:hydrolase activity"/>
    <property type="evidence" value="ECO:0007669"/>
    <property type="project" value="UniProtKB-KW"/>
</dbReference>
<keyword evidence="2" id="KW-1185">Reference proteome</keyword>
<name>A0A4P6YTP9_9LACO</name>
<evidence type="ECO:0000313" key="2">
    <source>
        <dbReference type="Proteomes" id="UP000292886"/>
    </source>
</evidence>
<dbReference type="OrthoDB" id="9796570at2"/>
<accession>A0A4P6YTP9</accession>
<dbReference type="KEGG" id="wei:EQG49_06165"/>
<dbReference type="SUPFAM" id="SSF53474">
    <property type="entry name" value="alpha/beta-Hydrolases"/>
    <property type="match status" value="1"/>
</dbReference>
<gene>
    <name evidence="1" type="ORF">EQG49_06165</name>
</gene>
<dbReference type="Proteomes" id="UP000292886">
    <property type="component" value="Chromosome"/>
</dbReference>
<evidence type="ECO:0000313" key="1">
    <source>
        <dbReference type="EMBL" id="QBO36071.1"/>
    </source>
</evidence>
<keyword evidence="1" id="KW-0378">Hydrolase</keyword>
<organism evidence="1 2">
    <name type="scientific">Periweissella cryptocerci</name>
    <dbReference type="NCBI Taxonomy" id="2506420"/>
    <lineage>
        <taxon>Bacteria</taxon>
        <taxon>Bacillati</taxon>
        <taxon>Bacillota</taxon>
        <taxon>Bacilli</taxon>
        <taxon>Lactobacillales</taxon>
        <taxon>Lactobacillaceae</taxon>
        <taxon>Periweissella</taxon>
    </lineage>
</organism>
<dbReference type="Gene3D" id="3.40.50.1820">
    <property type="entry name" value="alpha/beta hydrolase"/>
    <property type="match status" value="1"/>
</dbReference>
<dbReference type="RefSeq" id="WP_133363149.1">
    <property type="nucleotide sequence ID" value="NZ_CP037940.1"/>
</dbReference>
<protein>
    <submittedName>
        <fullName evidence="1">Alpha/beta hydrolase</fullName>
    </submittedName>
</protein>
<sequence length="214" mass="24109">MDNLTEQHIFVRGNMLLPPLVLLHGTGGDERDLMEIGRFFGHENPILSIRGRVDEGGYARYFERFGMGEFNLESLHEETAWLVDQVQALLKHYGAREDAIVIGYSNGANIASHAFLTRPDLAWQGGIFLHPMTIELIDHPVQMSDKWFIMSYGFHDPIVTEEDFDQLMNNFRMTDATLRTVDVHAGHELGMEELIAASNVANELGKLDGGVPEK</sequence>
<proteinExistence type="predicted"/>
<dbReference type="InterPro" id="IPR029058">
    <property type="entry name" value="AB_hydrolase_fold"/>
</dbReference>
<reference evidence="2" key="1">
    <citation type="submission" date="2019-03" db="EMBL/GenBank/DDBJ databases">
        <title>Weissella sp. 26KH-42 Genome sequencing.</title>
        <authorList>
            <person name="Heo J."/>
            <person name="Kim S.-J."/>
            <person name="Kim J.-S."/>
            <person name="Hong S.-B."/>
            <person name="Kwon S.-W."/>
        </authorList>
    </citation>
    <scope>NUCLEOTIDE SEQUENCE [LARGE SCALE GENOMIC DNA]</scope>
    <source>
        <strain evidence="2">26KH-42</strain>
    </source>
</reference>
<dbReference type="AlphaFoldDB" id="A0A4P6YTP9"/>
<dbReference type="EMBL" id="CP037940">
    <property type="protein sequence ID" value="QBO36071.1"/>
    <property type="molecule type" value="Genomic_DNA"/>
</dbReference>